<comment type="caution">
    <text evidence="1">The sequence shown here is derived from an EMBL/GenBank/DDBJ whole genome shotgun (WGS) entry which is preliminary data.</text>
</comment>
<organism evidence="1 2">
    <name type="scientific">Flaviflagellibacter deserti</name>
    <dbReference type="NCBI Taxonomy" id="2267266"/>
    <lineage>
        <taxon>Bacteria</taxon>
        <taxon>Pseudomonadati</taxon>
        <taxon>Pseudomonadota</taxon>
        <taxon>Alphaproteobacteria</taxon>
        <taxon>Hyphomicrobiales</taxon>
        <taxon>Flaviflagellibacter</taxon>
    </lineage>
</organism>
<evidence type="ECO:0000313" key="1">
    <source>
        <dbReference type="EMBL" id="MFC5067163.1"/>
    </source>
</evidence>
<protein>
    <submittedName>
        <fullName evidence="1">Uncharacterized protein</fullName>
    </submittedName>
</protein>
<dbReference type="EMBL" id="JBHSJF010000004">
    <property type="protein sequence ID" value="MFC5067163.1"/>
    <property type="molecule type" value="Genomic_DNA"/>
</dbReference>
<dbReference type="Proteomes" id="UP001595796">
    <property type="component" value="Unassembled WGS sequence"/>
</dbReference>
<sequence>MLMRIIVLSTLAIALNFYVTGGSAPARAAKSAPVTEASVTIVP</sequence>
<reference evidence="2" key="1">
    <citation type="journal article" date="2019" name="Int. J. Syst. Evol. Microbiol.">
        <title>The Global Catalogue of Microorganisms (GCM) 10K type strain sequencing project: providing services to taxonomists for standard genome sequencing and annotation.</title>
        <authorList>
            <consortium name="The Broad Institute Genomics Platform"/>
            <consortium name="The Broad Institute Genome Sequencing Center for Infectious Disease"/>
            <person name="Wu L."/>
            <person name="Ma J."/>
        </authorList>
    </citation>
    <scope>NUCLEOTIDE SEQUENCE [LARGE SCALE GENOMIC DNA]</scope>
    <source>
        <strain evidence="2">CGMCC 1.16444</strain>
    </source>
</reference>
<name>A0ABV9YWC0_9HYPH</name>
<keyword evidence="2" id="KW-1185">Reference proteome</keyword>
<proteinExistence type="predicted"/>
<evidence type="ECO:0000313" key="2">
    <source>
        <dbReference type="Proteomes" id="UP001595796"/>
    </source>
</evidence>
<gene>
    <name evidence="1" type="ORF">ACFPFW_03935</name>
</gene>
<dbReference type="RefSeq" id="WP_379769514.1">
    <property type="nucleotide sequence ID" value="NZ_JBHSJF010000004.1"/>
</dbReference>
<accession>A0ABV9YWC0</accession>